<feature type="region of interest" description="Disordered" evidence="1">
    <location>
        <begin position="50"/>
        <end position="79"/>
    </location>
</feature>
<feature type="domain" description="DUF4124" evidence="3">
    <location>
        <begin position="14"/>
        <end position="69"/>
    </location>
</feature>
<evidence type="ECO:0000313" key="4">
    <source>
        <dbReference type="EMBL" id="UOO81223.1"/>
    </source>
</evidence>
<evidence type="ECO:0000313" key="5">
    <source>
        <dbReference type="Proteomes" id="UP000829817"/>
    </source>
</evidence>
<evidence type="ECO:0000256" key="1">
    <source>
        <dbReference type="SAM" id="MobiDB-lite"/>
    </source>
</evidence>
<dbReference type="Proteomes" id="UP000829817">
    <property type="component" value="Chromosome"/>
</dbReference>
<dbReference type="EMBL" id="CP091508">
    <property type="protein sequence ID" value="UOO81223.1"/>
    <property type="molecule type" value="Genomic_DNA"/>
</dbReference>
<evidence type="ECO:0000256" key="2">
    <source>
        <dbReference type="SAM" id="SignalP"/>
    </source>
</evidence>
<dbReference type="InterPro" id="IPR025392">
    <property type="entry name" value="DUF4124"/>
</dbReference>
<reference evidence="4 5" key="1">
    <citation type="journal article" date="2022" name="Res Sq">
        <title>Evolution of multicellular longitudinally dividing oral cavity symbionts (Neisseriaceae).</title>
        <authorList>
            <person name="Nyongesa S."/>
            <person name="Weber P."/>
            <person name="Bernet E."/>
            <person name="Pullido F."/>
            <person name="Nieckarz M."/>
            <person name="Delaby M."/>
            <person name="Nieves C."/>
            <person name="Viehboeck T."/>
            <person name="Krause N."/>
            <person name="Rivera-Millot A."/>
            <person name="Nakamura A."/>
            <person name="Vischer N."/>
            <person name="VanNieuwenhze M."/>
            <person name="Brun Y."/>
            <person name="Cava F."/>
            <person name="Bulgheresi S."/>
            <person name="Veyrier F."/>
        </authorList>
    </citation>
    <scope>NUCLEOTIDE SEQUENCE [LARGE SCALE GENOMIC DNA]</scope>
    <source>
        <strain evidence="4 5">CCUG 63373m</strain>
    </source>
</reference>
<keyword evidence="2" id="KW-0732">Signal</keyword>
<proteinExistence type="predicted"/>
<protein>
    <submittedName>
        <fullName evidence="4">DUF4124 domain-containing protein</fullName>
    </submittedName>
</protein>
<accession>A0ABY4DS35</accession>
<dbReference type="RefSeq" id="WP_244784287.1">
    <property type="nucleotide sequence ID" value="NZ_CP091508.1"/>
</dbReference>
<dbReference type="Pfam" id="PF13511">
    <property type="entry name" value="DUF4124"/>
    <property type="match status" value="1"/>
</dbReference>
<keyword evidence="5" id="KW-1185">Reference proteome</keyword>
<feature type="signal peptide" evidence="2">
    <location>
        <begin position="1"/>
        <end position="23"/>
    </location>
</feature>
<gene>
    <name evidence="4" type="ORF">LVJ83_09620</name>
</gene>
<organism evidence="4 5">
    <name type="scientific">Uruburuella testudinis</name>
    <dbReference type="NCBI Taxonomy" id="1282863"/>
    <lineage>
        <taxon>Bacteria</taxon>
        <taxon>Pseudomonadati</taxon>
        <taxon>Pseudomonadota</taxon>
        <taxon>Betaproteobacteria</taxon>
        <taxon>Neisseriales</taxon>
        <taxon>Neisseriaceae</taxon>
        <taxon>Uruburuella</taxon>
    </lineage>
</organism>
<feature type="chain" id="PRO_5045070951" evidence="2">
    <location>
        <begin position="24"/>
        <end position="147"/>
    </location>
</feature>
<evidence type="ECO:0000259" key="3">
    <source>
        <dbReference type="Pfam" id="PF13511"/>
    </source>
</evidence>
<sequence>MHITTLAKLILTGALAVSAPLSAAEVFTWKNHSGTNTYSDVPRNLKPAQSGRVNVRTRSVTPAVPTQPAVAENQSLADQQKQLSEEIARQNKQVEAQNQKIEAENRRQQEANCQTARINRQFAESARVNNRADLIARYDADIAKFCN</sequence>
<name>A0ABY4DS35_9NEIS</name>